<dbReference type="Gene3D" id="1.10.20.10">
    <property type="entry name" value="Histone, subunit A"/>
    <property type="match status" value="1"/>
</dbReference>
<evidence type="ECO:0000259" key="2">
    <source>
        <dbReference type="Pfam" id="PF00125"/>
    </source>
</evidence>
<reference evidence="3" key="1">
    <citation type="submission" date="2009-04" db="EMBL/GenBank/DDBJ databases">
        <title>Rana catesbeiana ESTs and full-length cDNAs.</title>
        <authorList>
            <person name="Helbing C.C."/>
            <person name="Veldhoen N."/>
            <person name="Leong J."/>
            <person name="Koop B.F."/>
        </authorList>
    </citation>
    <scope>NUCLEOTIDE SEQUENCE</scope>
    <source>
        <tissue evidence="3">Mixed tissue</tissue>
    </source>
</reference>
<comment type="similarity">
    <text evidence="1">Belongs to the histone H2B family.</text>
</comment>
<evidence type="ECO:0000313" key="3">
    <source>
        <dbReference type="EMBL" id="ACO51832.1"/>
    </source>
</evidence>
<dbReference type="GO" id="GO:0000786">
    <property type="term" value="C:nucleosome"/>
    <property type="evidence" value="ECO:0007669"/>
    <property type="project" value="InterPro"/>
</dbReference>
<proteinExistence type="evidence at transcript level"/>
<dbReference type="EMBL" id="BT081701">
    <property type="protein sequence ID" value="ACO51832.1"/>
    <property type="molecule type" value="mRNA"/>
</dbReference>
<dbReference type="Pfam" id="PF00125">
    <property type="entry name" value="Histone"/>
    <property type="match status" value="1"/>
</dbReference>
<dbReference type="AlphaFoldDB" id="C1C4C2"/>
<dbReference type="SUPFAM" id="SSF47113">
    <property type="entry name" value="Histone-fold"/>
    <property type="match status" value="1"/>
</dbReference>
<gene>
    <name evidence="3" type="primary">H2B3A</name>
</gene>
<name>C1C4C2_AQUCT</name>
<dbReference type="GO" id="GO:0030527">
    <property type="term" value="F:structural constituent of chromatin"/>
    <property type="evidence" value="ECO:0007669"/>
    <property type="project" value="InterPro"/>
</dbReference>
<dbReference type="PANTHER" id="PTHR23428">
    <property type="entry name" value="HISTONE H2B"/>
    <property type="match status" value="1"/>
</dbReference>
<dbReference type="InterPro" id="IPR000558">
    <property type="entry name" value="Histone_H2B"/>
</dbReference>
<evidence type="ECO:0000256" key="1">
    <source>
        <dbReference type="ARBA" id="ARBA00006846"/>
    </source>
</evidence>
<dbReference type="GO" id="GO:0003677">
    <property type="term" value="F:DNA binding"/>
    <property type="evidence" value="ECO:0007669"/>
    <property type="project" value="InterPro"/>
</dbReference>
<dbReference type="InterPro" id="IPR009072">
    <property type="entry name" value="Histone-fold"/>
</dbReference>
<sequence>MKSSPVNVKKMEAMSKNTLQRTMGRNVRAKYSSYIYRVLKQSGQEQSIHISKDMMDSIASEAARLGLHNKRRTITKREVESAMKLFLAGGHPNSTVHAPASQ</sequence>
<dbReference type="InterPro" id="IPR007125">
    <property type="entry name" value="H2A/H2B/H3"/>
</dbReference>
<feature type="domain" description="Core Histone H2A/H2B/H3" evidence="2">
    <location>
        <begin position="50"/>
        <end position="85"/>
    </location>
</feature>
<dbReference type="SMART" id="SM00427">
    <property type="entry name" value="H2B"/>
    <property type="match status" value="1"/>
</dbReference>
<protein>
    <submittedName>
        <fullName evidence="3">Histone H2B type 3-A</fullName>
    </submittedName>
</protein>
<accession>C1C4C2</accession>
<organism evidence="3">
    <name type="scientific">Aquarana catesbeiana</name>
    <name type="common">American bullfrog</name>
    <name type="synonym">Rana catesbeiana</name>
    <dbReference type="NCBI Taxonomy" id="8400"/>
    <lineage>
        <taxon>Eukaryota</taxon>
        <taxon>Metazoa</taxon>
        <taxon>Chordata</taxon>
        <taxon>Craniata</taxon>
        <taxon>Vertebrata</taxon>
        <taxon>Euteleostomi</taxon>
        <taxon>Amphibia</taxon>
        <taxon>Batrachia</taxon>
        <taxon>Anura</taxon>
        <taxon>Neobatrachia</taxon>
        <taxon>Ranoidea</taxon>
        <taxon>Ranidae</taxon>
        <taxon>Aquarana</taxon>
    </lineage>
</organism>
<dbReference type="GO" id="GO:0046982">
    <property type="term" value="F:protein heterodimerization activity"/>
    <property type="evidence" value="ECO:0007669"/>
    <property type="project" value="InterPro"/>
</dbReference>